<dbReference type="InterPro" id="IPR035247">
    <property type="entry name" value="PRMT5_TIM"/>
</dbReference>
<keyword evidence="2" id="KW-0489">Methyltransferase</keyword>
<dbReference type="InterPro" id="IPR025799">
    <property type="entry name" value="Arg_MeTrfase"/>
</dbReference>
<protein>
    <recommendedName>
        <fullName evidence="2">Protein arginine N-methyltransferase</fullName>
    </recommendedName>
</protein>
<evidence type="ECO:0000256" key="5">
    <source>
        <dbReference type="PIRSR" id="PIRSR015894-3"/>
    </source>
</evidence>
<dbReference type="PANTHER" id="PTHR10738:SF0">
    <property type="entry name" value="PROTEIN ARGININE N-METHYLTRANSFERASE 5"/>
    <property type="match status" value="1"/>
</dbReference>
<dbReference type="Gene3D" id="3.40.50.150">
    <property type="entry name" value="Vaccinia Virus protein VP39"/>
    <property type="match status" value="1"/>
</dbReference>
<dbReference type="GO" id="GO:0032259">
    <property type="term" value="P:methylation"/>
    <property type="evidence" value="ECO:0007669"/>
    <property type="project" value="UniProtKB-KW"/>
</dbReference>
<feature type="binding site" evidence="4">
    <location>
        <position position="520"/>
    </location>
    <ligand>
        <name>S-adenosyl-L-methionine</name>
        <dbReference type="ChEBI" id="CHEBI:59789"/>
    </ligand>
</feature>
<evidence type="ECO:0000256" key="6">
    <source>
        <dbReference type="SAM" id="MobiDB-lite"/>
    </source>
</evidence>
<feature type="region of interest" description="Disordered" evidence="6">
    <location>
        <begin position="389"/>
        <end position="414"/>
    </location>
</feature>
<keyword evidence="2" id="KW-0808">Transferase</keyword>
<feature type="binding site" evidence="4">
    <location>
        <begin position="529"/>
        <end position="530"/>
    </location>
    <ligand>
        <name>S-adenosyl-L-methionine</name>
        <dbReference type="ChEBI" id="CHEBI:59789"/>
    </ligand>
</feature>
<dbReference type="GO" id="GO:0005634">
    <property type="term" value="C:nucleus"/>
    <property type="evidence" value="ECO:0007669"/>
    <property type="project" value="TreeGrafter"/>
</dbReference>
<dbReference type="GO" id="GO:0016274">
    <property type="term" value="F:protein-arginine N-methyltransferase activity"/>
    <property type="evidence" value="ECO:0007669"/>
    <property type="project" value="InterPro"/>
</dbReference>
<feature type="domain" description="PRMT5 arginine-N-methyltransferase" evidence="7">
    <location>
        <begin position="500"/>
        <end position="694"/>
    </location>
</feature>
<dbReference type="GO" id="GO:0006355">
    <property type="term" value="P:regulation of DNA-templated transcription"/>
    <property type="evidence" value="ECO:0007669"/>
    <property type="project" value="TreeGrafter"/>
</dbReference>
<evidence type="ECO:0000256" key="2">
    <source>
        <dbReference type="PIRNR" id="PIRNR015894"/>
    </source>
</evidence>
<evidence type="ECO:0000313" key="10">
    <source>
        <dbReference type="Proteomes" id="UP001165120"/>
    </source>
</evidence>
<dbReference type="InterPro" id="IPR007857">
    <property type="entry name" value="Arg_MeTrfase_PRMT5"/>
</dbReference>
<feature type="compositionally biased region" description="Low complexity" evidence="6">
    <location>
        <begin position="426"/>
        <end position="438"/>
    </location>
</feature>
<evidence type="ECO:0000256" key="1">
    <source>
        <dbReference type="ARBA" id="ARBA00022691"/>
    </source>
</evidence>
<dbReference type="InterPro" id="IPR029063">
    <property type="entry name" value="SAM-dependent_MTases_sf"/>
</dbReference>
<dbReference type="Gene3D" id="3.20.20.150">
    <property type="entry name" value="Divalent-metal-dependent TIM barrel enzymes"/>
    <property type="match status" value="1"/>
</dbReference>
<dbReference type="GO" id="GO:0005829">
    <property type="term" value="C:cytosol"/>
    <property type="evidence" value="ECO:0007669"/>
    <property type="project" value="TreeGrafter"/>
</dbReference>
<keyword evidence="10" id="KW-1185">Reference proteome</keyword>
<proteinExistence type="inferred from homology"/>
<name>A0A9W6SU15_CANBO</name>
<dbReference type="SUPFAM" id="SSF53335">
    <property type="entry name" value="S-adenosyl-L-methionine-dependent methyltransferases"/>
    <property type="match status" value="1"/>
</dbReference>
<gene>
    <name evidence="9" type="ORF">Cboi02_000065500</name>
</gene>
<dbReference type="EMBL" id="BSXN01000125">
    <property type="protein sequence ID" value="GME67226.1"/>
    <property type="molecule type" value="Genomic_DNA"/>
</dbReference>
<reference evidence="9" key="1">
    <citation type="submission" date="2023-04" db="EMBL/GenBank/DDBJ databases">
        <title>Candida boidinii NBRC 10035.</title>
        <authorList>
            <person name="Ichikawa N."/>
            <person name="Sato H."/>
            <person name="Tonouchi N."/>
        </authorList>
    </citation>
    <scope>NUCLEOTIDE SEQUENCE</scope>
    <source>
        <strain evidence="9">NBRC 10035</strain>
    </source>
</reference>
<dbReference type="PIRSF" id="PIRSF015894">
    <property type="entry name" value="Skb1_MeTrfase"/>
    <property type="match status" value="1"/>
</dbReference>
<sequence length="733" mass="83459">MNQSSGSVHSRHSIFTNTHALNTSGNHKETIDSICSSIHTKKIRIGIKPNNQIINQFSSNNTELSSLDNLFENYFKIGYNFLILSISNSNYRKICKNYLENFKKNIADLNFLNVPLPNKEDLNYCNTNQSLTNKLIGITSSWIELDSEDPLINEFSLQVITNEINYSTFLGIEDILISPPNSLNNLLIYSNNLNSLLSKFPTIRFSIRLPFCETNTSNNNLSNLESRTVSLNNTYSVNTLTNNGDNINKSDDIDYLSTWEIWNKIRISCNYNQNLYVSLASPNSFEPKLPEYLIDRWCIEPIKFYLISSSRFIPNQKKFPVLSKSNQLVFWKIIQKNALSPPGIVLYGTEIEFKELIASAGKKVTTNNQACSPIKHNSINMNRVSIISDNSESSSSSGNSTSLRFASPSIDQNSDTAQQTTFKKSSFSLSSPNFPSRSINSNSTPVSSCVNISLNNEVYNLEDLSYFEYIKYLIKSSFSNNQLLPIENYNINSLLANKLSEGALQVPLQPLNNNLTNLTYQIFEHDSTKYYCYENAIFQAISDLIEIPRFKQVTYHNETTKFDHKNCLNILVVGPGRGLLIDKVLGCLKDLDLNLSRVNIIAIEKNPNVIIHLHEKNKNHWMNKVKILNQDIRNWNGLIANLNFNDNIINGFSNNNKFHLIISELLGSFGCNELSPECIDSTTKFTDLKNCIFIPQSYSSYIAPVISPQLYKKISIFNDFSKFHNMFPFKYFQ</sequence>
<feature type="domain" description="PRMT5 TIM barrel" evidence="8">
    <location>
        <begin position="78"/>
        <end position="475"/>
    </location>
</feature>
<feature type="compositionally biased region" description="Low complexity" evidence="6">
    <location>
        <begin position="389"/>
        <end position="402"/>
    </location>
</feature>
<dbReference type="InterPro" id="IPR035075">
    <property type="entry name" value="PRMT5"/>
</dbReference>
<accession>A0A9W6SU15</accession>
<dbReference type="PANTHER" id="PTHR10738">
    <property type="entry name" value="PROTEIN ARGININE N-METHYLTRANSFERASE 5"/>
    <property type="match status" value="1"/>
</dbReference>
<organism evidence="9 10">
    <name type="scientific">Candida boidinii</name>
    <name type="common">Yeast</name>
    <dbReference type="NCBI Taxonomy" id="5477"/>
    <lineage>
        <taxon>Eukaryota</taxon>
        <taxon>Fungi</taxon>
        <taxon>Dikarya</taxon>
        <taxon>Ascomycota</taxon>
        <taxon>Saccharomycotina</taxon>
        <taxon>Pichiomycetes</taxon>
        <taxon>Pichiales</taxon>
        <taxon>Pichiaceae</taxon>
        <taxon>Ogataea</taxon>
        <taxon>Ogataea/Candida clade</taxon>
    </lineage>
</organism>
<evidence type="ECO:0000256" key="3">
    <source>
        <dbReference type="PIRSR" id="PIRSR015894-1"/>
    </source>
</evidence>
<feature type="active site" description="Proton donor/acceptor" evidence="3">
    <location>
        <position position="673"/>
    </location>
</feature>
<dbReference type="Proteomes" id="UP001165120">
    <property type="component" value="Unassembled WGS sequence"/>
</dbReference>
<comment type="caution">
    <text evidence="9">The sequence shown here is derived from an EMBL/GenBank/DDBJ whole genome shotgun (WGS) entry which is preliminary data.</text>
</comment>
<dbReference type="Pfam" id="PF17285">
    <property type="entry name" value="PRMT5_TIM"/>
    <property type="match status" value="1"/>
</dbReference>
<feature type="site" description="Critical for specifying symmetric addition of methyl groups" evidence="5">
    <location>
        <position position="523"/>
    </location>
</feature>
<feature type="binding site" evidence="4">
    <location>
        <position position="604"/>
    </location>
    <ligand>
        <name>S-adenosyl-L-methionine</name>
        <dbReference type="ChEBI" id="CHEBI:59789"/>
    </ligand>
</feature>
<feature type="active site" description="Proton donor/acceptor" evidence="3">
    <location>
        <position position="664"/>
    </location>
</feature>
<dbReference type="Pfam" id="PF05185">
    <property type="entry name" value="PRMT5"/>
    <property type="match status" value="1"/>
</dbReference>
<keyword evidence="1 2" id="KW-0949">S-adenosyl-L-methionine</keyword>
<feature type="region of interest" description="Disordered" evidence="6">
    <location>
        <begin position="426"/>
        <end position="445"/>
    </location>
</feature>
<evidence type="ECO:0000313" key="9">
    <source>
        <dbReference type="EMBL" id="GME67226.1"/>
    </source>
</evidence>
<comment type="similarity">
    <text evidence="2">Belongs to the class I-like SAM-binding methyltransferase superfamily.</text>
</comment>
<dbReference type="AlphaFoldDB" id="A0A9W6SU15"/>
<evidence type="ECO:0000259" key="8">
    <source>
        <dbReference type="Pfam" id="PF17285"/>
    </source>
</evidence>
<evidence type="ECO:0000256" key="4">
    <source>
        <dbReference type="PIRSR" id="PIRSR015894-2"/>
    </source>
</evidence>
<evidence type="ECO:0000259" key="7">
    <source>
        <dbReference type="Pfam" id="PF05185"/>
    </source>
</evidence>